<keyword evidence="4 7" id="KW-1133">Transmembrane helix</keyword>
<dbReference type="Proteomes" id="UP000584931">
    <property type="component" value="Unassembled WGS sequence"/>
</dbReference>
<evidence type="ECO:0000256" key="2">
    <source>
        <dbReference type="ARBA" id="ARBA00022475"/>
    </source>
</evidence>
<dbReference type="PANTHER" id="PTHR43124">
    <property type="entry name" value="PURINE EFFLUX PUMP PBUE"/>
    <property type="match status" value="1"/>
</dbReference>
<gene>
    <name evidence="8" type="ORF">HNR06_000727</name>
</gene>
<sequence>MSASVLPAIASDLDVSVAAAGQLVTVFAVVYALGAPTMAVTLERYPRRTVDASETGSAGPAPRPGQRVRGVHPHIGGLVTGPNGVLPSGAIGAVGAG</sequence>
<comment type="caution">
    <text evidence="8">The sequence shown here is derived from an EMBL/GenBank/DDBJ whole genome shotgun (WGS) entry which is preliminary data.</text>
</comment>
<name>A0A7Z0BH18_9ACTN</name>
<dbReference type="InterPro" id="IPR036259">
    <property type="entry name" value="MFS_trans_sf"/>
</dbReference>
<evidence type="ECO:0000256" key="7">
    <source>
        <dbReference type="SAM" id="Phobius"/>
    </source>
</evidence>
<protein>
    <submittedName>
        <fullName evidence="8">MFS family permease</fullName>
    </submittedName>
</protein>
<dbReference type="AlphaFoldDB" id="A0A7Z0BH18"/>
<accession>A0A7Z0BH18</accession>
<evidence type="ECO:0000313" key="9">
    <source>
        <dbReference type="Proteomes" id="UP000584931"/>
    </source>
</evidence>
<dbReference type="GO" id="GO:0005886">
    <property type="term" value="C:plasma membrane"/>
    <property type="evidence" value="ECO:0007669"/>
    <property type="project" value="UniProtKB-SubCell"/>
</dbReference>
<evidence type="ECO:0000256" key="6">
    <source>
        <dbReference type="SAM" id="MobiDB-lite"/>
    </source>
</evidence>
<dbReference type="EMBL" id="JACCHL010000001">
    <property type="protein sequence ID" value="NYH51138.1"/>
    <property type="molecule type" value="Genomic_DNA"/>
</dbReference>
<evidence type="ECO:0000313" key="8">
    <source>
        <dbReference type="EMBL" id="NYH51138.1"/>
    </source>
</evidence>
<keyword evidence="2" id="KW-1003">Cell membrane</keyword>
<comment type="subcellular location">
    <subcellularLocation>
        <location evidence="1">Cell membrane</location>
        <topology evidence="1">Multi-pass membrane protein</topology>
    </subcellularLocation>
</comment>
<feature type="transmembrane region" description="Helical" evidence="7">
    <location>
        <begin position="20"/>
        <end position="42"/>
    </location>
</feature>
<reference evidence="8 9" key="1">
    <citation type="submission" date="2020-07" db="EMBL/GenBank/DDBJ databases">
        <title>Sequencing the genomes of 1000 actinobacteria strains.</title>
        <authorList>
            <person name="Klenk H.-P."/>
        </authorList>
    </citation>
    <scope>NUCLEOTIDE SEQUENCE [LARGE SCALE GENOMIC DNA]</scope>
    <source>
        <strain evidence="8 9">DSM 45278</strain>
    </source>
</reference>
<dbReference type="SUPFAM" id="SSF103473">
    <property type="entry name" value="MFS general substrate transporter"/>
    <property type="match status" value="1"/>
</dbReference>
<dbReference type="GO" id="GO:0022857">
    <property type="term" value="F:transmembrane transporter activity"/>
    <property type="evidence" value="ECO:0007669"/>
    <property type="project" value="TreeGrafter"/>
</dbReference>
<keyword evidence="5 7" id="KW-0472">Membrane</keyword>
<evidence type="ECO:0000256" key="1">
    <source>
        <dbReference type="ARBA" id="ARBA00004651"/>
    </source>
</evidence>
<evidence type="ECO:0000256" key="4">
    <source>
        <dbReference type="ARBA" id="ARBA00022989"/>
    </source>
</evidence>
<dbReference type="RefSeq" id="WP_179809155.1">
    <property type="nucleotide sequence ID" value="NZ_JACCHL010000001.1"/>
</dbReference>
<keyword evidence="3 7" id="KW-0812">Transmembrane</keyword>
<proteinExistence type="predicted"/>
<dbReference type="PANTHER" id="PTHR43124:SF10">
    <property type="entry name" value="PURINE EFFLUX PUMP PBUE"/>
    <property type="match status" value="1"/>
</dbReference>
<dbReference type="Gene3D" id="1.20.1250.20">
    <property type="entry name" value="MFS general substrate transporter like domains"/>
    <property type="match status" value="1"/>
</dbReference>
<organism evidence="8 9">
    <name type="scientific">Nocardiopsis sinuspersici</name>
    <dbReference type="NCBI Taxonomy" id="501010"/>
    <lineage>
        <taxon>Bacteria</taxon>
        <taxon>Bacillati</taxon>
        <taxon>Actinomycetota</taxon>
        <taxon>Actinomycetes</taxon>
        <taxon>Streptosporangiales</taxon>
        <taxon>Nocardiopsidaceae</taxon>
        <taxon>Nocardiopsis</taxon>
    </lineage>
</organism>
<evidence type="ECO:0000256" key="3">
    <source>
        <dbReference type="ARBA" id="ARBA00022692"/>
    </source>
</evidence>
<dbReference type="InterPro" id="IPR050189">
    <property type="entry name" value="MFS_Efflux_Transporters"/>
</dbReference>
<feature type="region of interest" description="Disordered" evidence="6">
    <location>
        <begin position="50"/>
        <end position="74"/>
    </location>
</feature>
<evidence type="ECO:0000256" key="5">
    <source>
        <dbReference type="ARBA" id="ARBA00023136"/>
    </source>
</evidence>